<keyword evidence="6 16" id="KW-0378">Hydrolase</keyword>
<evidence type="ECO:0000256" key="17">
    <source>
        <dbReference type="SAM" id="SignalP"/>
    </source>
</evidence>
<evidence type="ECO:0000256" key="7">
    <source>
        <dbReference type="ARBA" id="ARBA00023157"/>
    </source>
</evidence>
<keyword evidence="7" id="KW-1015">Disulfide bond</keyword>
<reference evidence="18" key="1">
    <citation type="submission" date="2021-01" db="EMBL/GenBank/DDBJ databases">
        <authorList>
            <person name="Kaushik A."/>
        </authorList>
    </citation>
    <scope>NUCLEOTIDE SEQUENCE</scope>
    <source>
        <strain evidence="18">AG3-1AP</strain>
    </source>
</reference>
<evidence type="ECO:0000256" key="11">
    <source>
        <dbReference type="ARBA" id="ARBA00037312"/>
    </source>
</evidence>
<dbReference type="InterPro" id="IPR012334">
    <property type="entry name" value="Pectin_lyas_fold"/>
</dbReference>
<dbReference type="PANTHER" id="PTHR31736">
    <property type="match status" value="1"/>
</dbReference>
<accession>A0A8H3D5J7</accession>
<evidence type="ECO:0000256" key="12">
    <source>
        <dbReference type="ARBA" id="ARBA00038933"/>
    </source>
</evidence>
<evidence type="ECO:0000256" key="13">
    <source>
        <dbReference type="ARBA" id="ARBA00041474"/>
    </source>
</evidence>
<keyword evidence="8" id="KW-0325">Glycoprotein</keyword>
<proteinExistence type="inferred from homology"/>
<keyword evidence="4 17" id="KW-0732">Signal</keyword>
<dbReference type="InterPro" id="IPR000743">
    <property type="entry name" value="Glyco_hydro_28"/>
</dbReference>
<dbReference type="SUPFAM" id="SSF51126">
    <property type="entry name" value="Pectin lyase-like"/>
    <property type="match status" value="1"/>
</dbReference>
<dbReference type="Pfam" id="PF00295">
    <property type="entry name" value="Glyco_hydro_28"/>
    <property type="match status" value="1"/>
</dbReference>
<dbReference type="GO" id="GO:0071555">
    <property type="term" value="P:cell wall organization"/>
    <property type="evidence" value="ECO:0007669"/>
    <property type="project" value="UniProtKB-KW"/>
</dbReference>
<evidence type="ECO:0000313" key="18">
    <source>
        <dbReference type="EMBL" id="CAE6515649.1"/>
    </source>
</evidence>
<comment type="caution">
    <text evidence="18">The sequence shown here is derived from an EMBL/GenBank/DDBJ whole genome shotgun (WGS) entry which is preliminary data.</text>
</comment>
<keyword evidence="10" id="KW-0961">Cell wall biogenesis/degradation</keyword>
<evidence type="ECO:0000256" key="1">
    <source>
        <dbReference type="ARBA" id="ARBA00004613"/>
    </source>
</evidence>
<dbReference type="GO" id="GO:0005576">
    <property type="term" value="C:extracellular region"/>
    <property type="evidence" value="ECO:0007669"/>
    <property type="project" value="UniProtKB-SubCell"/>
</dbReference>
<evidence type="ECO:0000256" key="8">
    <source>
        <dbReference type="ARBA" id="ARBA00023180"/>
    </source>
</evidence>
<evidence type="ECO:0000256" key="9">
    <source>
        <dbReference type="ARBA" id="ARBA00023295"/>
    </source>
</evidence>
<evidence type="ECO:0000256" key="15">
    <source>
        <dbReference type="ARBA" id="ARBA00048766"/>
    </source>
</evidence>
<evidence type="ECO:0000256" key="16">
    <source>
        <dbReference type="RuleBase" id="RU361169"/>
    </source>
</evidence>
<name>A0A8H3D5J7_9AGAM</name>
<protein>
    <recommendedName>
        <fullName evidence="12">galacturonan 1,4-alpha-galacturonidase</fullName>
        <ecNumber evidence="12">3.2.1.67</ecNumber>
    </recommendedName>
    <alternativeName>
        <fullName evidence="13">Galacturan 1,4-alpha-galacturonidase C</fullName>
    </alternativeName>
    <alternativeName>
        <fullName evidence="14">Poly(1,4-alpha-D-galacturonide)galacturonohydrolase C</fullName>
    </alternativeName>
</protein>
<evidence type="ECO:0000256" key="3">
    <source>
        <dbReference type="ARBA" id="ARBA00022525"/>
    </source>
</evidence>
<comment type="function">
    <text evidence="11">Specific in hydrolyzing the terminal glycosidic bond of polygalacturonic acid and oligogalacturonates.</text>
</comment>
<keyword evidence="3" id="KW-0964">Secreted</keyword>
<comment type="similarity">
    <text evidence="2 16">Belongs to the glycosyl hydrolase 28 family.</text>
</comment>
<feature type="signal peptide" evidence="17">
    <location>
        <begin position="1"/>
        <end position="18"/>
    </location>
</feature>
<evidence type="ECO:0000256" key="2">
    <source>
        <dbReference type="ARBA" id="ARBA00008834"/>
    </source>
</evidence>
<comment type="subcellular location">
    <subcellularLocation>
        <location evidence="1">Secreted</location>
    </subcellularLocation>
</comment>
<dbReference type="GO" id="GO:0004650">
    <property type="term" value="F:polygalacturonase activity"/>
    <property type="evidence" value="ECO:0007669"/>
    <property type="project" value="InterPro"/>
</dbReference>
<keyword evidence="9 16" id="KW-0326">Glycosidase</keyword>
<dbReference type="Gene3D" id="2.160.20.10">
    <property type="entry name" value="Single-stranded right-handed beta-helix, Pectin lyase-like"/>
    <property type="match status" value="1"/>
</dbReference>
<gene>
    <name evidence="18" type="ORF">RDB_LOCUS136563</name>
</gene>
<evidence type="ECO:0000256" key="5">
    <source>
        <dbReference type="ARBA" id="ARBA00022737"/>
    </source>
</evidence>
<evidence type="ECO:0000256" key="10">
    <source>
        <dbReference type="ARBA" id="ARBA00023316"/>
    </source>
</evidence>
<keyword evidence="5" id="KW-0677">Repeat</keyword>
<dbReference type="GO" id="GO:0005975">
    <property type="term" value="P:carbohydrate metabolic process"/>
    <property type="evidence" value="ECO:0007669"/>
    <property type="project" value="InterPro"/>
</dbReference>
<sequence length="341" mass="37187">MVAKTSVVIAVALSAVAAAGSSKKTCVVKHTKNGDDTPAILEAFSKCQKDGNVVFSKGVTYNAWTPFAVYNLSTLDSNVIVNIDGNIDLPKQISVVQQKINSTANPSSTYATPWIYFQGELRFDIPYLTYLIVFLALGNRVQLIGSKSKDGGRFNSYGQQWWDLGYRVMRPQLATFNVSDGYITRLKVIKPIAWGWNIPGKNILIEDHFVDARPNNSTRDSTTSFPFNTDGFNLSGQNITLNGYWGENGDDCVSVVNGARDIVAKNGYCGFSSHGLSIGSLGRNGANHSVANVLFDKWTMEGAVYAARFKSWTGGNGFAENVTWSNIRAINVSTAAFVTQK</sequence>
<dbReference type="PANTHER" id="PTHR31736:SF11">
    <property type="entry name" value="EXOPOLYGALACTURONASE C-RELATED"/>
    <property type="match status" value="1"/>
</dbReference>
<evidence type="ECO:0000256" key="14">
    <source>
        <dbReference type="ARBA" id="ARBA00042262"/>
    </source>
</evidence>
<dbReference type="Proteomes" id="UP000663831">
    <property type="component" value="Unassembled WGS sequence"/>
</dbReference>
<dbReference type="InterPro" id="IPR011050">
    <property type="entry name" value="Pectin_lyase_fold/virulence"/>
</dbReference>
<organism evidence="18 19">
    <name type="scientific">Rhizoctonia solani</name>
    <dbReference type="NCBI Taxonomy" id="456999"/>
    <lineage>
        <taxon>Eukaryota</taxon>
        <taxon>Fungi</taxon>
        <taxon>Dikarya</taxon>
        <taxon>Basidiomycota</taxon>
        <taxon>Agaricomycotina</taxon>
        <taxon>Agaricomycetes</taxon>
        <taxon>Cantharellales</taxon>
        <taxon>Ceratobasidiaceae</taxon>
        <taxon>Rhizoctonia</taxon>
    </lineage>
</organism>
<evidence type="ECO:0000256" key="6">
    <source>
        <dbReference type="ARBA" id="ARBA00022801"/>
    </source>
</evidence>
<dbReference type="GO" id="GO:0047911">
    <property type="term" value="F:galacturan 1,4-alpha-galacturonidase activity"/>
    <property type="evidence" value="ECO:0007669"/>
    <property type="project" value="UniProtKB-EC"/>
</dbReference>
<dbReference type="AlphaFoldDB" id="A0A8H3D5J7"/>
<feature type="chain" id="PRO_5034477085" description="galacturonan 1,4-alpha-galacturonidase" evidence="17">
    <location>
        <begin position="19"/>
        <end position="341"/>
    </location>
</feature>
<dbReference type="EC" id="3.2.1.67" evidence="12"/>
<comment type="catalytic activity">
    <reaction evidence="15">
        <text>[(1-&gt;4)-alpha-D-galacturonosyl](n) + H2O = alpha-D-galacturonate + [(1-&gt;4)-alpha-D-galacturonosyl](n-1)</text>
        <dbReference type="Rhea" id="RHEA:14117"/>
        <dbReference type="Rhea" id="RHEA-COMP:14570"/>
        <dbReference type="Rhea" id="RHEA-COMP:14572"/>
        <dbReference type="ChEBI" id="CHEBI:15377"/>
        <dbReference type="ChEBI" id="CHEBI:58658"/>
        <dbReference type="ChEBI" id="CHEBI:140523"/>
        <dbReference type="EC" id="3.2.1.67"/>
    </reaction>
</comment>
<evidence type="ECO:0000313" key="19">
    <source>
        <dbReference type="Proteomes" id="UP000663831"/>
    </source>
</evidence>
<dbReference type="EMBL" id="CAJMWV010005781">
    <property type="protein sequence ID" value="CAE6515649.1"/>
    <property type="molecule type" value="Genomic_DNA"/>
</dbReference>
<evidence type="ECO:0000256" key="4">
    <source>
        <dbReference type="ARBA" id="ARBA00022729"/>
    </source>
</evidence>